<organism evidence="11 12">
    <name type="scientific">Hypsibius exemplaris</name>
    <name type="common">Freshwater tardigrade</name>
    <dbReference type="NCBI Taxonomy" id="2072580"/>
    <lineage>
        <taxon>Eukaryota</taxon>
        <taxon>Metazoa</taxon>
        <taxon>Ecdysozoa</taxon>
        <taxon>Tardigrada</taxon>
        <taxon>Eutardigrada</taxon>
        <taxon>Parachela</taxon>
        <taxon>Hypsibioidea</taxon>
        <taxon>Hypsibiidae</taxon>
        <taxon>Hypsibius</taxon>
    </lineage>
</organism>
<name>A0A1W0XE77_HYPEX</name>
<dbReference type="Gene3D" id="2.60.40.340">
    <property type="entry name" value="Rel homology domain (RHD), DNA-binding domain"/>
    <property type="match status" value="1"/>
</dbReference>
<dbReference type="SUPFAM" id="SSF49417">
    <property type="entry name" value="p53-like transcription factors"/>
    <property type="match status" value="1"/>
</dbReference>
<dbReference type="PANTHER" id="PTHR12533:SF7">
    <property type="entry name" value="NFAT NUCLEAR FACTOR, ISOFORM B"/>
    <property type="match status" value="1"/>
</dbReference>
<feature type="region of interest" description="Disordered" evidence="9">
    <location>
        <begin position="422"/>
        <end position="509"/>
    </location>
</feature>
<dbReference type="InterPro" id="IPR008366">
    <property type="entry name" value="NFAT"/>
</dbReference>
<keyword evidence="12" id="KW-1185">Reference proteome</keyword>
<evidence type="ECO:0000256" key="6">
    <source>
        <dbReference type="ARBA" id="ARBA00023125"/>
    </source>
</evidence>
<feature type="region of interest" description="Disordered" evidence="9">
    <location>
        <begin position="59"/>
        <end position="91"/>
    </location>
</feature>
<dbReference type="GO" id="GO:0005667">
    <property type="term" value="C:transcription regulator complex"/>
    <property type="evidence" value="ECO:0007669"/>
    <property type="project" value="TreeGrafter"/>
</dbReference>
<evidence type="ECO:0000256" key="2">
    <source>
        <dbReference type="ARBA" id="ARBA00004496"/>
    </source>
</evidence>
<dbReference type="EMBL" id="MTYJ01000002">
    <property type="protein sequence ID" value="OQV25718.1"/>
    <property type="molecule type" value="Genomic_DNA"/>
</dbReference>
<dbReference type="OrthoDB" id="5346094at2759"/>
<dbReference type="Gene3D" id="2.60.40.10">
    <property type="entry name" value="Immunoglobulins"/>
    <property type="match status" value="1"/>
</dbReference>
<comment type="subcellular location">
    <subcellularLocation>
        <location evidence="2">Cytoplasm</location>
    </subcellularLocation>
    <subcellularLocation>
        <location evidence="1">Nucleus</location>
    </subcellularLocation>
</comment>
<keyword evidence="8" id="KW-0539">Nucleus</keyword>
<dbReference type="Pfam" id="PF00554">
    <property type="entry name" value="RHD_DNA_bind"/>
    <property type="match status" value="1"/>
</dbReference>
<evidence type="ECO:0000259" key="10">
    <source>
        <dbReference type="PROSITE" id="PS50254"/>
    </source>
</evidence>
<reference evidence="12" key="1">
    <citation type="submission" date="2017-01" db="EMBL/GenBank/DDBJ databases">
        <title>Comparative genomics of anhydrobiosis in the tardigrade Hypsibius dujardini.</title>
        <authorList>
            <person name="Yoshida Y."/>
            <person name="Koutsovoulos G."/>
            <person name="Laetsch D."/>
            <person name="Stevens L."/>
            <person name="Kumar S."/>
            <person name="Horikawa D."/>
            <person name="Ishino K."/>
            <person name="Komine S."/>
            <person name="Tomita M."/>
            <person name="Blaxter M."/>
            <person name="Arakawa K."/>
        </authorList>
    </citation>
    <scope>NUCLEOTIDE SEQUENCE [LARGE SCALE GENOMIC DNA]</scope>
    <source>
        <strain evidence="12">Z151</strain>
    </source>
</reference>
<dbReference type="InterPro" id="IPR008967">
    <property type="entry name" value="p53-like_TF_DNA-bd_sf"/>
</dbReference>
<evidence type="ECO:0000256" key="3">
    <source>
        <dbReference type="ARBA" id="ARBA00022490"/>
    </source>
</evidence>
<feature type="compositionally biased region" description="Polar residues" evidence="9">
    <location>
        <begin position="440"/>
        <end position="450"/>
    </location>
</feature>
<dbReference type="InterPro" id="IPR037059">
    <property type="entry name" value="RHD_DNA_bind_dom_sf"/>
</dbReference>
<gene>
    <name evidence="11" type="ORF">BV898_00648</name>
</gene>
<feature type="region of interest" description="Disordered" evidence="9">
    <location>
        <begin position="570"/>
        <end position="599"/>
    </location>
</feature>
<evidence type="ECO:0000256" key="8">
    <source>
        <dbReference type="ARBA" id="ARBA00023242"/>
    </source>
</evidence>
<keyword evidence="3" id="KW-0963">Cytoplasm</keyword>
<dbReference type="AlphaFoldDB" id="A0A1W0XE77"/>
<evidence type="ECO:0000256" key="7">
    <source>
        <dbReference type="ARBA" id="ARBA00023163"/>
    </source>
</evidence>
<feature type="region of interest" description="Disordered" evidence="9">
    <location>
        <begin position="147"/>
        <end position="167"/>
    </location>
</feature>
<dbReference type="InterPro" id="IPR002909">
    <property type="entry name" value="IPT_dom"/>
</dbReference>
<keyword evidence="5" id="KW-0805">Transcription regulation</keyword>
<evidence type="ECO:0000256" key="5">
    <source>
        <dbReference type="ARBA" id="ARBA00023015"/>
    </source>
</evidence>
<evidence type="ECO:0000256" key="1">
    <source>
        <dbReference type="ARBA" id="ARBA00004123"/>
    </source>
</evidence>
<evidence type="ECO:0000256" key="4">
    <source>
        <dbReference type="ARBA" id="ARBA00022553"/>
    </source>
</evidence>
<dbReference type="Pfam" id="PF16179">
    <property type="entry name" value="RHD_dimer"/>
    <property type="match status" value="1"/>
</dbReference>
<protein>
    <submittedName>
        <fullName evidence="11">Nuclear factor of activated T-cells 5</fullName>
    </submittedName>
</protein>
<dbReference type="GO" id="GO:0005634">
    <property type="term" value="C:nucleus"/>
    <property type="evidence" value="ECO:0007669"/>
    <property type="project" value="UniProtKB-SubCell"/>
</dbReference>
<keyword evidence="6" id="KW-0238">DNA-binding</keyword>
<keyword evidence="7" id="KW-0804">Transcription</keyword>
<evidence type="ECO:0000313" key="11">
    <source>
        <dbReference type="EMBL" id="OQV25718.1"/>
    </source>
</evidence>
<dbReference type="InterPro" id="IPR011539">
    <property type="entry name" value="RHD_DNA_bind_dom"/>
</dbReference>
<comment type="caution">
    <text evidence="11">The sequence shown here is derived from an EMBL/GenBank/DDBJ whole genome shotgun (WGS) entry which is preliminary data.</text>
</comment>
<evidence type="ECO:0000256" key="9">
    <source>
        <dbReference type="SAM" id="MobiDB-lite"/>
    </source>
</evidence>
<feature type="domain" description="RHD" evidence="10">
    <location>
        <begin position="143"/>
        <end position="315"/>
    </location>
</feature>
<dbReference type="GO" id="GO:0000978">
    <property type="term" value="F:RNA polymerase II cis-regulatory region sequence-specific DNA binding"/>
    <property type="evidence" value="ECO:0007669"/>
    <property type="project" value="TreeGrafter"/>
</dbReference>
<sequence length="672" mass="72786">MNHPASSSDFTHSPDMNADLSTITSAPPPSPFLEGGLSMKMSPTTRSRLATWTASPDSGYSDATGTVKFTGGRSKRKRRANSLENQAGGLGSEELDGRMIVEQQQDALSGRMVQLEGGRREEAVETFVYPHRVGHVELVVLRQPEAQHRPRYQTEGSRGRIKDRSGSLSPAVQLKNFSGKSAILQVYVAVEEGVEALPHPLFKICKVNNKTAAPAVLRQLWGNVAVLEMAFSGKRDWTVDVDCVSLLKLRNVDCEEVPKTGTVGGETLKRIRNRRGMGGSAKIRLAFRAVLTMYDGSKQTLQVTSTPIACCSTLGTPEVNFLSHHNGPASGGLEIIVLGRSFLKNDSKLMVVERSMDEELIWEQEATQMPDKFNQVHIVARLPPYRDRDITRRVSVFLCVRNNDGKQSDLMPFTYTPDPIGAAAPTTSLSPAAADPAASQFPNSNSSDYQPASGPSILPRSEQGDPFRRQLSLNSGYAQPEQLPEQAALPRRQSAGPGGEGNFNVSHPAPAAPDGATIAHYSVELPGMTQPIIISIPVASTVSVGAVAPDGGASDCSYDLPSHHGQIQLVQQSQQQLSGGAQQDQYSDQFSQQQQQEHFSQPLQETMEHDPVSAKAFDDLLREILGPNTEDAATALGVGQGQNLSAEESWLLSVEGDQLNINDDPDADFYPR</sequence>
<dbReference type="PANTHER" id="PTHR12533">
    <property type="entry name" value="NFAT"/>
    <property type="match status" value="1"/>
</dbReference>
<feature type="compositionally biased region" description="Polar residues" evidence="9">
    <location>
        <begin position="1"/>
        <end position="11"/>
    </location>
</feature>
<accession>A0A1W0XE77</accession>
<dbReference type="InterPro" id="IPR014756">
    <property type="entry name" value="Ig_E-set"/>
</dbReference>
<feature type="compositionally biased region" description="Low complexity" evidence="9">
    <location>
        <begin position="422"/>
        <end position="439"/>
    </location>
</feature>
<dbReference type="SMART" id="SM00429">
    <property type="entry name" value="IPT"/>
    <property type="match status" value="1"/>
</dbReference>
<keyword evidence="4" id="KW-0597">Phosphoprotein</keyword>
<proteinExistence type="predicted"/>
<dbReference type="GO" id="GO:0005737">
    <property type="term" value="C:cytoplasm"/>
    <property type="evidence" value="ECO:0007669"/>
    <property type="project" value="UniProtKB-SubCell"/>
</dbReference>
<dbReference type="InterPro" id="IPR013783">
    <property type="entry name" value="Ig-like_fold"/>
</dbReference>
<dbReference type="GO" id="GO:0000981">
    <property type="term" value="F:DNA-binding transcription factor activity, RNA polymerase II-specific"/>
    <property type="evidence" value="ECO:0007669"/>
    <property type="project" value="TreeGrafter"/>
</dbReference>
<dbReference type="PROSITE" id="PS50254">
    <property type="entry name" value="REL_2"/>
    <property type="match status" value="1"/>
</dbReference>
<feature type="region of interest" description="Disordered" evidence="9">
    <location>
        <begin position="1"/>
        <end position="36"/>
    </location>
</feature>
<evidence type="ECO:0000313" key="12">
    <source>
        <dbReference type="Proteomes" id="UP000192578"/>
    </source>
</evidence>
<dbReference type="InterPro" id="IPR032397">
    <property type="entry name" value="RHD_dimer"/>
</dbReference>
<dbReference type="SUPFAM" id="SSF81296">
    <property type="entry name" value="E set domains"/>
    <property type="match status" value="1"/>
</dbReference>
<dbReference type="Proteomes" id="UP000192578">
    <property type="component" value="Unassembled WGS sequence"/>
</dbReference>